<sequence>MASIARSTLLRLPKAALVTLPIATSRVAVGVFAARHFSHSPARYTSAREQPSPSAASKDGAADTTAADRAAKAAKTPDMILKKAMTYVPEHGWTVQSITKAAEDLGYPSIIHGMFPNGGADLIDYFLRDCLKRLPEELEGRMEGLKTHEKVRIGVLTRLGMVAPHIQRWPEALAIMGQPANVPMSLDHLAKIADEIWYLAGDRSADMNWYSKRAMLMGIYSSTEVYMTTDKTQNFQATQAFLDRRFEDAATVGKATNDLMQIAEFGAKSVMGILSSKGFRL</sequence>
<feature type="region of interest" description="Disordered" evidence="9">
    <location>
        <begin position="42"/>
        <end position="70"/>
    </location>
</feature>
<dbReference type="GO" id="GO:0005743">
    <property type="term" value="C:mitochondrial inner membrane"/>
    <property type="evidence" value="ECO:0007669"/>
    <property type="project" value="TreeGrafter"/>
</dbReference>
<gene>
    <name evidence="11" type="primary">COQ9</name>
    <name evidence="11" type="ORF">DFQ27_004337</name>
</gene>
<name>A0A9P6Q6F0_9FUNG</name>
<evidence type="ECO:0000256" key="7">
    <source>
        <dbReference type="ARBA" id="ARBA00023128"/>
    </source>
</evidence>
<evidence type="ECO:0000256" key="8">
    <source>
        <dbReference type="RuleBase" id="RU366063"/>
    </source>
</evidence>
<protein>
    <recommendedName>
        <fullName evidence="8">Ubiquinone biosynthesis protein</fullName>
    </recommendedName>
</protein>
<comment type="pathway">
    <text evidence="2 8">Cofactor biosynthesis; ubiquinone biosynthesis.</text>
</comment>
<keyword evidence="5" id="KW-0809">Transit peptide</keyword>
<dbReference type="GO" id="GO:0006744">
    <property type="term" value="P:ubiquinone biosynthetic process"/>
    <property type="evidence" value="ECO:0007669"/>
    <property type="project" value="UniProtKB-UniRule"/>
</dbReference>
<dbReference type="Proteomes" id="UP000807716">
    <property type="component" value="Unassembled WGS sequence"/>
</dbReference>
<feature type="domain" description="COQ9 C-terminal" evidence="10">
    <location>
        <begin position="182"/>
        <end position="252"/>
    </location>
</feature>
<evidence type="ECO:0000256" key="3">
    <source>
        <dbReference type="ARBA" id="ARBA00010766"/>
    </source>
</evidence>
<dbReference type="NCBIfam" id="TIGR02396">
    <property type="entry name" value="diverge_rpsU"/>
    <property type="match status" value="1"/>
</dbReference>
<evidence type="ECO:0000256" key="6">
    <source>
        <dbReference type="ARBA" id="ARBA00023121"/>
    </source>
</evidence>
<keyword evidence="6 8" id="KW-0446">Lipid-binding</keyword>
<proteinExistence type="inferred from homology"/>
<dbReference type="EMBL" id="JAAAJB010000300">
    <property type="protein sequence ID" value="KAG0259044.1"/>
    <property type="molecule type" value="Genomic_DNA"/>
</dbReference>
<keyword evidence="4 8" id="KW-0831">Ubiquinone biosynthesis</keyword>
<comment type="caution">
    <text evidence="11">The sequence shown here is derived from an EMBL/GenBank/DDBJ whole genome shotgun (WGS) entry which is preliminary data.</text>
</comment>
<keyword evidence="11" id="KW-0830">Ubiquinone</keyword>
<comment type="function">
    <text evidence="8">Membrane-associated protein that warps the membrane surface to access and bind aromatic isoprenes with high specificity, including ubiquinone (CoQ) isoprene intermediates and presents them directly to Coq7, therefore facilitating the Coq7-mediated hydroxylase step. Participates in the biosynthesis of coenzyme Q, also named ubiquinone, an essential lipid-soluble electron transporter for aerobic cellular respiration.</text>
</comment>
<evidence type="ECO:0000256" key="4">
    <source>
        <dbReference type="ARBA" id="ARBA00022688"/>
    </source>
</evidence>
<dbReference type="InterPro" id="IPR012762">
    <property type="entry name" value="Ubiq_biosynth_COQ9"/>
</dbReference>
<feature type="compositionally biased region" description="Low complexity" evidence="9">
    <location>
        <begin position="55"/>
        <end position="70"/>
    </location>
</feature>
<evidence type="ECO:0000313" key="12">
    <source>
        <dbReference type="Proteomes" id="UP000807716"/>
    </source>
</evidence>
<dbReference type="InterPro" id="IPR013718">
    <property type="entry name" value="COQ9_C"/>
</dbReference>
<evidence type="ECO:0000313" key="11">
    <source>
        <dbReference type="EMBL" id="KAG0259044.1"/>
    </source>
</evidence>
<accession>A0A9P6Q6F0</accession>
<comment type="similarity">
    <text evidence="3 8">Belongs to the COQ9 family.</text>
</comment>
<dbReference type="FunFam" id="1.10.357.10:FF:000004">
    <property type="entry name" value="Ubiquinone biosynthesis protein COQ9, mitochondrial"/>
    <property type="match status" value="1"/>
</dbReference>
<comment type="subcellular location">
    <subcellularLocation>
        <location evidence="1 8">Mitochondrion</location>
    </subcellularLocation>
</comment>
<evidence type="ECO:0000259" key="10">
    <source>
        <dbReference type="Pfam" id="PF08511"/>
    </source>
</evidence>
<organism evidence="11 12">
    <name type="scientific">Actinomortierella ambigua</name>
    <dbReference type="NCBI Taxonomy" id="1343610"/>
    <lineage>
        <taxon>Eukaryota</taxon>
        <taxon>Fungi</taxon>
        <taxon>Fungi incertae sedis</taxon>
        <taxon>Mucoromycota</taxon>
        <taxon>Mortierellomycotina</taxon>
        <taxon>Mortierellomycetes</taxon>
        <taxon>Mortierellales</taxon>
        <taxon>Mortierellaceae</taxon>
        <taxon>Actinomortierella</taxon>
    </lineage>
</organism>
<evidence type="ECO:0000256" key="2">
    <source>
        <dbReference type="ARBA" id="ARBA00004749"/>
    </source>
</evidence>
<dbReference type="Gene3D" id="1.10.357.10">
    <property type="entry name" value="Tetracycline Repressor, domain 2"/>
    <property type="match status" value="1"/>
</dbReference>
<dbReference type="OrthoDB" id="619536at2759"/>
<evidence type="ECO:0000256" key="9">
    <source>
        <dbReference type="SAM" id="MobiDB-lite"/>
    </source>
</evidence>
<keyword evidence="12" id="KW-1185">Reference proteome</keyword>
<dbReference type="PANTHER" id="PTHR21427">
    <property type="entry name" value="UBIQUINONE BIOSYNTHESIS PROTEIN COQ9, MITOCHONDRIAL"/>
    <property type="match status" value="1"/>
</dbReference>
<keyword evidence="7 8" id="KW-0496">Mitochondrion</keyword>
<dbReference type="Pfam" id="PF08511">
    <property type="entry name" value="COQ9"/>
    <property type="match status" value="1"/>
</dbReference>
<dbReference type="AlphaFoldDB" id="A0A9P6Q6F0"/>
<evidence type="ECO:0000256" key="5">
    <source>
        <dbReference type="ARBA" id="ARBA00022946"/>
    </source>
</evidence>
<reference evidence="11" key="1">
    <citation type="journal article" date="2020" name="Fungal Divers.">
        <title>Resolving the Mortierellaceae phylogeny through synthesis of multi-gene phylogenetics and phylogenomics.</title>
        <authorList>
            <person name="Vandepol N."/>
            <person name="Liber J."/>
            <person name="Desiro A."/>
            <person name="Na H."/>
            <person name="Kennedy M."/>
            <person name="Barry K."/>
            <person name="Grigoriev I.V."/>
            <person name="Miller A.N."/>
            <person name="O'Donnell K."/>
            <person name="Stajich J.E."/>
            <person name="Bonito G."/>
        </authorList>
    </citation>
    <scope>NUCLEOTIDE SEQUENCE</scope>
    <source>
        <strain evidence="11">BC1065</strain>
    </source>
</reference>
<dbReference type="PANTHER" id="PTHR21427:SF19">
    <property type="entry name" value="UBIQUINONE BIOSYNTHESIS PROTEIN COQ9, MITOCHONDRIAL"/>
    <property type="match status" value="1"/>
</dbReference>
<evidence type="ECO:0000256" key="1">
    <source>
        <dbReference type="ARBA" id="ARBA00004173"/>
    </source>
</evidence>
<dbReference type="GO" id="GO:0008289">
    <property type="term" value="F:lipid binding"/>
    <property type="evidence" value="ECO:0007669"/>
    <property type="project" value="UniProtKB-UniRule"/>
</dbReference>